<dbReference type="GO" id="GO:0005634">
    <property type="term" value="C:nucleus"/>
    <property type="evidence" value="ECO:0007669"/>
    <property type="project" value="UniProtKB-SubCell"/>
</dbReference>
<dbReference type="STRING" id="294747.C5M8F3"/>
<keyword evidence="8" id="KW-1185">Reference proteome</keyword>
<evidence type="ECO:0000256" key="5">
    <source>
        <dbReference type="ARBA" id="ARBA00023242"/>
    </source>
</evidence>
<dbReference type="VEuPathDB" id="FungiDB:CTRG_02675"/>
<dbReference type="FunFam" id="3.30.70.580:FF:000020">
    <property type="entry name" value="tRNA pseudouridine synthase"/>
    <property type="match status" value="1"/>
</dbReference>
<dbReference type="Gene3D" id="3.30.70.660">
    <property type="entry name" value="Pseudouridine synthase I, catalytic domain, C-terminal subdomain"/>
    <property type="match status" value="1"/>
</dbReference>
<dbReference type="GO" id="GO:0003723">
    <property type="term" value="F:RNA binding"/>
    <property type="evidence" value="ECO:0007669"/>
    <property type="project" value="InterPro"/>
</dbReference>
<dbReference type="CDD" id="cd02569">
    <property type="entry name" value="PseudoU_synth_ScPus3"/>
    <property type="match status" value="1"/>
</dbReference>
<evidence type="ECO:0000259" key="6">
    <source>
        <dbReference type="Pfam" id="PF01416"/>
    </source>
</evidence>
<evidence type="ECO:0000313" key="8">
    <source>
        <dbReference type="Proteomes" id="UP000002037"/>
    </source>
</evidence>
<dbReference type="eggNOG" id="KOG2554">
    <property type="taxonomic scope" value="Eukaryota"/>
</dbReference>
<organism evidence="7 8">
    <name type="scientific">Candida tropicalis (strain ATCC MYA-3404 / T1)</name>
    <name type="common">Yeast</name>
    <dbReference type="NCBI Taxonomy" id="294747"/>
    <lineage>
        <taxon>Eukaryota</taxon>
        <taxon>Fungi</taxon>
        <taxon>Dikarya</taxon>
        <taxon>Ascomycota</taxon>
        <taxon>Saccharomycotina</taxon>
        <taxon>Pichiomycetes</taxon>
        <taxon>Debaryomycetaceae</taxon>
        <taxon>Candida/Lodderomyces clade</taxon>
        <taxon>Candida</taxon>
    </lineage>
</organism>
<dbReference type="OrthoDB" id="25767at2759"/>
<keyword evidence="4" id="KW-0413">Isomerase</keyword>
<dbReference type="Gene3D" id="3.30.70.580">
    <property type="entry name" value="Pseudouridine synthase I, catalytic domain, N-terminal subdomain"/>
    <property type="match status" value="1"/>
</dbReference>
<protein>
    <submittedName>
        <fullName evidence="7">tRNA pseudouridine synthase 3</fullName>
    </submittedName>
</protein>
<keyword evidence="3" id="KW-0819">tRNA processing</keyword>
<dbReference type="SUPFAM" id="SSF55120">
    <property type="entry name" value="Pseudouridine synthase"/>
    <property type="match status" value="1"/>
</dbReference>
<dbReference type="InterPro" id="IPR020103">
    <property type="entry name" value="PsdUridine_synth_cat_dom_sf"/>
</dbReference>
<dbReference type="InterPro" id="IPR041707">
    <property type="entry name" value="Pus3-like"/>
</dbReference>
<comment type="subcellular location">
    <subcellularLocation>
        <location evidence="1">Nucleus</location>
    </subcellularLocation>
</comment>
<dbReference type="HOGENOM" id="CLU_014673_2_0_1"/>
<dbReference type="FunFam" id="3.30.70.660:FF:000012">
    <property type="entry name" value="tRNA pseudouridine synthase"/>
    <property type="match status" value="1"/>
</dbReference>
<dbReference type="EMBL" id="GG692397">
    <property type="protein sequence ID" value="EER33857.1"/>
    <property type="molecule type" value="Genomic_DNA"/>
</dbReference>
<name>C5M8F3_CANTT</name>
<dbReference type="InterPro" id="IPR020094">
    <property type="entry name" value="TruA/RsuA/RluB/E/F_N"/>
</dbReference>
<dbReference type="GO" id="GO:0009982">
    <property type="term" value="F:pseudouridine synthase activity"/>
    <property type="evidence" value="ECO:0007669"/>
    <property type="project" value="EnsemblFungi"/>
</dbReference>
<proteinExistence type="inferred from homology"/>
<dbReference type="AlphaFoldDB" id="C5M8F3"/>
<evidence type="ECO:0000256" key="1">
    <source>
        <dbReference type="ARBA" id="ARBA00004123"/>
    </source>
</evidence>
<dbReference type="GO" id="GO:0005737">
    <property type="term" value="C:cytoplasm"/>
    <property type="evidence" value="ECO:0007669"/>
    <property type="project" value="EnsemblFungi"/>
</dbReference>
<dbReference type="GO" id="GO:0031119">
    <property type="term" value="P:tRNA pseudouridine synthesis"/>
    <property type="evidence" value="ECO:0007669"/>
    <property type="project" value="EnsemblFungi"/>
</dbReference>
<sequence length="437" mass="51159">MLKGLTLFRSYMVKRSFSNITTNMKIDYSSWSKEDLIAKITQLEKSQDAKIGTSTLPKVKKSKKQFDWSKQNMRFVAFKFAYLGWNYNGLAFQLEPTPLPTVEEIILKTLAKVKLIKEPIEEVKFSRCGRTDKGVSAMNQVISIELRSNLSKEDQANPELDDKEVDYLSILNANLPSDIKVHSICLRPPEDFDARFSCISRHYRYIFKKQNLDIDLMNQGASLYQGIHDFRNFCKLDGSKQITNFQREIYSSKILHLHDDYYCFDLKGSAFLWHQVRCMVAILFTIGQGLEKPEIVTELMDMEKYPTKPQYEMAHDIPLVLYDCEFPEMEWKVTKDEHKFLRVTQSFSKMEYDIQLKAQMSQIMETVLFDDRQMSTPDKILKTMNTGDGVGRSYNTYVPLSARDRSENYEIINARWLEKKGARKQQQQQQQQQQENE</sequence>
<dbReference type="HAMAP" id="MF_00171">
    <property type="entry name" value="TruA"/>
    <property type="match status" value="1"/>
</dbReference>
<dbReference type="InterPro" id="IPR020097">
    <property type="entry name" value="PsdUridine_synth_TruA_a/b_dom"/>
</dbReference>
<dbReference type="GeneID" id="8302062"/>
<dbReference type="NCBIfam" id="TIGR00071">
    <property type="entry name" value="hisT_truA"/>
    <property type="match status" value="1"/>
</dbReference>
<dbReference type="InterPro" id="IPR001406">
    <property type="entry name" value="PsdUridine_synth_TruA"/>
</dbReference>
<evidence type="ECO:0000313" key="7">
    <source>
        <dbReference type="EMBL" id="EER33857.1"/>
    </source>
</evidence>
<dbReference type="Proteomes" id="UP000002037">
    <property type="component" value="Unassembled WGS sequence"/>
</dbReference>
<evidence type="ECO:0000256" key="2">
    <source>
        <dbReference type="ARBA" id="ARBA00009375"/>
    </source>
</evidence>
<dbReference type="PANTHER" id="PTHR11142:SF5">
    <property type="entry name" value="TRNA PSEUDOURIDINE(38_39) SYNTHASE"/>
    <property type="match status" value="1"/>
</dbReference>
<dbReference type="Pfam" id="PF01416">
    <property type="entry name" value="PseudoU_synth_1"/>
    <property type="match status" value="1"/>
</dbReference>
<accession>C5M8F3</accession>
<dbReference type="RefSeq" id="XP_002548378.1">
    <property type="nucleotide sequence ID" value="XM_002548332.1"/>
</dbReference>
<reference evidence="7 8" key="1">
    <citation type="journal article" date="2009" name="Nature">
        <title>Evolution of pathogenicity and sexual reproduction in eight Candida genomes.</title>
        <authorList>
            <person name="Butler G."/>
            <person name="Rasmussen M.D."/>
            <person name="Lin M.F."/>
            <person name="Santos M.A."/>
            <person name="Sakthikumar S."/>
            <person name="Munro C.A."/>
            <person name="Rheinbay E."/>
            <person name="Grabherr M."/>
            <person name="Forche A."/>
            <person name="Reedy J.L."/>
            <person name="Agrafioti I."/>
            <person name="Arnaud M.B."/>
            <person name="Bates S."/>
            <person name="Brown A.J."/>
            <person name="Brunke S."/>
            <person name="Costanzo M.C."/>
            <person name="Fitzpatrick D.A."/>
            <person name="de Groot P.W."/>
            <person name="Harris D."/>
            <person name="Hoyer L.L."/>
            <person name="Hube B."/>
            <person name="Klis F.M."/>
            <person name="Kodira C."/>
            <person name="Lennard N."/>
            <person name="Logue M.E."/>
            <person name="Martin R."/>
            <person name="Neiman A.M."/>
            <person name="Nikolaou E."/>
            <person name="Quail M.A."/>
            <person name="Quinn J."/>
            <person name="Santos M.C."/>
            <person name="Schmitzberger F.F."/>
            <person name="Sherlock G."/>
            <person name="Shah P."/>
            <person name="Silverstein K.A."/>
            <person name="Skrzypek M.S."/>
            <person name="Soll D."/>
            <person name="Staggs R."/>
            <person name="Stansfield I."/>
            <person name="Stumpf M.P."/>
            <person name="Sudbery P.E."/>
            <person name="Srikantha T."/>
            <person name="Zeng Q."/>
            <person name="Berman J."/>
            <person name="Berriman M."/>
            <person name="Heitman J."/>
            <person name="Gow N.A."/>
            <person name="Lorenz M.C."/>
            <person name="Birren B.W."/>
            <person name="Kellis M."/>
            <person name="Cuomo C.A."/>
        </authorList>
    </citation>
    <scope>NUCLEOTIDE SEQUENCE [LARGE SCALE GENOMIC DNA]</scope>
    <source>
        <strain evidence="8">ATCC MYA-3404 / T1</strain>
    </source>
</reference>
<dbReference type="InterPro" id="IPR020095">
    <property type="entry name" value="PsdUridine_synth_TruA_C"/>
</dbReference>
<keyword evidence="5" id="KW-0539">Nucleus</keyword>
<dbReference type="GO" id="GO:1990481">
    <property type="term" value="P:mRNA pseudouridine synthesis"/>
    <property type="evidence" value="ECO:0007669"/>
    <property type="project" value="EnsemblFungi"/>
</dbReference>
<dbReference type="PANTHER" id="PTHR11142">
    <property type="entry name" value="PSEUDOURIDYLATE SYNTHASE"/>
    <property type="match status" value="1"/>
</dbReference>
<gene>
    <name evidence="7" type="ORF">CTRG_02675</name>
</gene>
<evidence type="ECO:0000256" key="3">
    <source>
        <dbReference type="ARBA" id="ARBA00022694"/>
    </source>
</evidence>
<dbReference type="KEGG" id="ctp:CTRG_02675"/>
<comment type="similarity">
    <text evidence="2">Belongs to the tRNA pseudouridine synthase TruA family.</text>
</comment>
<feature type="domain" description="Pseudouridine synthase I TruA alpha/beta" evidence="6">
    <location>
        <begin position="221"/>
        <end position="327"/>
    </location>
</feature>
<evidence type="ECO:0000256" key="4">
    <source>
        <dbReference type="ARBA" id="ARBA00023235"/>
    </source>
</evidence>